<sequence length="418" mass="47440">MDSQHGHGDNPDSRTRVLTDSGLELYNANIRTHLKKIELVQTEVELCLERFSTTNSEDYETVLEIQKTLNLCHCKYSLYSEEYLKYLRNTRTEDSLRIAEEHKKEDLKYKDIIERALQQTKVSDRHETSSQFTHRSGAHSRASSNSSSVALRKRAKAEAAQVKLEFALKEAEMQKQKAYIEEQEKILKAKSITKKAELAAEIELLNYKKEAAAAVAEAEALQHEQSAFGSKKSDVILAKTAFDRTRQYVEQQGDQVLAADQNVNTLHNPFVNLVVGDTCDESRNWPTFKQTQKPSHPEYGVRSVNGIHAPNDVNAYLTHIAPDGRASILQPCPYNYDVNECFSCGSINLGVHHKKNGNITSAIFERTTQDDKPGLSIEDRQFLEIMQANLQKDSNVFTILLIGMMYYAPIGCHFRCFM</sequence>
<dbReference type="OrthoDB" id="6140695at2759"/>
<organism evidence="3 4">
    <name type="scientific">Mytilus edulis</name>
    <name type="common">Blue mussel</name>
    <dbReference type="NCBI Taxonomy" id="6550"/>
    <lineage>
        <taxon>Eukaryota</taxon>
        <taxon>Metazoa</taxon>
        <taxon>Spiralia</taxon>
        <taxon>Lophotrochozoa</taxon>
        <taxon>Mollusca</taxon>
        <taxon>Bivalvia</taxon>
        <taxon>Autobranchia</taxon>
        <taxon>Pteriomorphia</taxon>
        <taxon>Mytilida</taxon>
        <taxon>Mytiloidea</taxon>
        <taxon>Mytilidae</taxon>
        <taxon>Mytilinae</taxon>
        <taxon>Mytilus</taxon>
    </lineage>
</organism>
<gene>
    <name evidence="3" type="ORF">MEDL_6242</name>
</gene>
<feature type="transmembrane region" description="Helical" evidence="2">
    <location>
        <begin position="396"/>
        <end position="417"/>
    </location>
</feature>
<evidence type="ECO:0000313" key="3">
    <source>
        <dbReference type="EMBL" id="CAG2190977.1"/>
    </source>
</evidence>
<reference evidence="3" key="1">
    <citation type="submission" date="2021-03" db="EMBL/GenBank/DDBJ databases">
        <authorList>
            <person name="Bekaert M."/>
        </authorList>
    </citation>
    <scope>NUCLEOTIDE SEQUENCE</scope>
</reference>
<dbReference type="EMBL" id="CAJPWZ010000349">
    <property type="protein sequence ID" value="CAG2190977.1"/>
    <property type="molecule type" value="Genomic_DNA"/>
</dbReference>
<feature type="compositionally biased region" description="Low complexity" evidence="1">
    <location>
        <begin position="139"/>
        <end position="148"/>
    </location>
</feature>
<keyword evidence="2" id="KW-1133">Transmembrane helix</keyword>
<keyword evidence="2" id="KW-0472">Membrane</keyword>
<accession>A0A8S3Q6W7</accession>
<comment type="caution">
    <text evidence="3">The sequence shown here is derived from an EMBL/GenBank/DDBJ whole genome shotgun (WGS) entry which is preliminary data.</text>
</comment>
<keyword evidence="4" id="KW-1185">Reference proteome</keyword>
<dbReference type="Proteomes" id="UP000683360">
    <property type="component" value="Unassembled WGS sequence"/>
</dbReference>
<evidence type="ECO:0000256" key="1">
    <source>
        <dbReference type="SAM" id="MobiDB-lite"/>
    </source>
</evidence>
<evidence type="ECO:0000256" key="2">
    <source>
        <dbReference type="SAM" id="Phobius"/>
    </source>
</evidence>
<dbReference type="AlphaFoldDB" id="A0A8S3Q6W7"/>
<protein>
    <submittedName>
        <fullName evidence="3">Uncharacterized protein</fullName>
    </submittedName>
</protein>
<keyword evidence="2" id="KW-0812">Transmembrane</keyword>
<name>A0A8S3Q6W7_MYTED</name>
<feature type="region of interest" description="Disordered" evidence="1">
    <location>
        <begin position="120"/>
        <end position="150"/>
    </location>
</feature>
<evidence type="ECO:0000313" key="4">
    <source>
        <dbReference type="Proteomes" id="UP000683360"/>
    </source>
</evidence>
<proteinExistence type="predicted"/>